<comment type="pathway">
    <text evidence="3">Lipid metabolism.</text>
</comment>
<evidence type="ECO:0000256" key="6">
    <source>
        <dbReference type="ARBA" id="ARBA00022475"/>
    </source>
</evidence>
<dbReference type="InterPro" id="IPR048254">
    <property type="entry name" value="CDP_ALCOHOL_P_TRANSF_CS"/>
</dbReference>
<reference evidence="19" key="1">
    <citation type="submission" date="2024-02" db="EMBL/GenBank/DDBJ databases">
        <title>Tomenella chthoni gen. nov. sp. nov., a member of the family Jonesiaceae isolated from bat guano.</title>
        <authorList>
            <person name="Miller S.L."/>
            <person name="King J."/>
            <person name="Sankaranarayanan K."/>
            <person name="Lawson P.A."/>
        </authorList>
    </citation>
    <scope>NUCLEOTIDE SEQUENCE</scope>
    <source>
        <strain evidence="19">BS-20</strain>
    </source>
</reference>
<dbReference type="NCBIfam" id="NF045883">
    <property type="entry name" value="PIPSynth"/>
    <property type="match status" value="1"/>
</dbReference>
<organism evidence="19">
    <name type="scientific">Jonesiaceae bacterium BS-20</name>
    <dbReference type="NCBI Taxonomy" id="3120821"/>
    <lineage>
        <taxon>Bacteria</taxon>
        <taxon>Bacillati</taxon>
        <taxon>Actinomycetota</taxon>
        <taxon>Actinomycetes</taxon>
        <taxon>Micrococcales</taxon>
        <taxon>Jonesiaceae</taxon>
    </lineage>
</organism>
<evidence type="ECO:0000256" key="1">
    <source>
        <dbReference type="ARBA" id="ARBA00004651"/>
    </source>
</evidence>
<dbReference type="Pfam" id="PF01066">
    <property type="entry name" value="CDP-OH_P_transf"/>
    <property type="match status" value="1"/>
</dbReference>
<dbReference type="EC" id="2.7.8.-" evidence="17"/>
<evidence type="ECO:0000256" key="2">
    <source>
        <dbReference type="ARBA" id="ARBA00004805"/>
    </source>
</evidence>
<evidence type="ECO:0000313" key="19">
    <source>
        <dbReference type="EMBL" id="XBH23041.1"/>
    </source>
</evidence>
<evidence type="ECO:0000256" key="10">
    <source>
        <dbReference type="ARBA" id="ARBA00022842"/>
    </source>
</evidence>
<dbReference type="EMBL" id="CP146203">
    <property type="protein sequence ID" value="XBH23041.1"/>
    <property type="molecule type" value="Genomic_DNA"/>
</dbReference>
<keyword evidence="17" id="KW-0444">Lipid biosynthesis</keyword>
<evidence type="ECO:0000256" key="8">
    <source>
        <dbReference type="ARBA" id="ARBA00022692"/>
    </source>
</evidence>
<evidence type="ECO:0000256" key="3">
    <source>
        <dbReference type="ARBA" id="ARBA00005189"/>
    </source>
</evidence>
<comment type="catalytic activity">
    <reaction evidence="13 17">
        <text>1,2-di-(9Z-octadecenoyl)-sn-glycero-3-cytidine-5'-diphosphate + 1D-myo-inositol 3-phosphate = 1,2-di-(9Z-octadecenoyl)-sn-glycero-3-phospho-(1D-myo-inositol-3-phosphate) + CMP + H(+)</text>
        <dbReference type="Rhea" id="RHEA:61216"/>
        <dbReference type="ChEBI" id="CHEBI:15378"/>
        <dbReference type="ChEBI" id="CHEBI:58401"/>
        <dbReference type="ChEBI" id="CHEBI:60377"/>
        <dbReference type="ChEBI" id="CHEBI:85356"/>
        <dbReference type="ChEBI" id="CHEBI:144472"/>
    </reaction>
</comment>
<feature type="transmembrane region" description="Helical" evidence="17">
    <location>
        <begin position="42"/>
        <end position="59"/>
    </location>
</feature>
<feature type="active site" description="Proton acceptor" evidence="17">
    <location>
        <position position="82"/>
    </location>
</feature>
<comment type="pathway">
    <text evidence="2 17">Phospholipid metabolism; phosphatidylinositol phosphate biosynthesis.</text>
</comment>
<evidence type="ECO:0000256" key="15">
    <source>
        <dbReference type="ARBA" id="ARBA00033137"/>
    </source>
</evidence>
<keyword evidence="7 17" id="KW-0808">Transferase</keyword>
<evidence type="ECO:0000256" key="17">
    <source>
        <dbReference type="HAMAP-Rule" id="MF_02241"/>
    </source>
</evidence>
<evidence type="ECO:0000256" key="5">
    <source>
        <dbReference type="ARBA" id="ARBA00011738"/>
    </source>
</evidence>
<comment type="catalytic activity">
    <reaction evidence="16 17">
        <text>a CDP-1,2-diacyl-sn-glycerol + 1D-myo-inositol 3-phosphate = a 1,2-diacyl-sn-glycero-3-phospho-(1D-myo-inositol-3-phosphate) + CMP + H(+)</text>
        <dbReference type="Rhea" id="RHEA:60504"/>
        <dbReference type="ChEBI" id="CHEBI:15378"/>
        <dbReference type="ChEBI" id="CHEBI:58088"/>
        <dbReference type="ChEBI" id="CHEBI:58332"/>
        <dbReference type="ChEBI" id="CHEBI:58401"/>
        <dbReference type="ChEBI" id="CHEBI:60377"/>
    </reaction>
</comment>
<evidence type="ECO:0000256" key="14">
    <source>
        <dbReference type="ARBA" id="ARBA00024082"/>
    </source>
</evidence>
<feature type="binding site" evidence="17">
    <location>
        <position position="65"/>
    </location>
    <ligand>
        <name>a CDP-1,2-diacyl-sn-glycerol</name>
        <dbReference type="ChEBI" id="CHEBI:58332"/>
    </ligand>
</feature>
<dbReference type="GO" id="GO:0005886">
    <property type="term" value="C:plasma membrane"/>
    <property type="evidence" value="ECO:0007669"/>
    <property type="project" value="UniProtKB-SubCell"/>
</dbReference>
<keyword evidence="6 17" id="KW-1003">Cell membrane</keyword>
<keyword evidence="11 17" id="KW-1133">Transmembrane helix</keyword>
<evidence type="ECO:0000256" key="16">
    <source>
        <dbReference type="ARBA" id="ARBA00048865"/>
    </source>
</evidence>
<dbReference type="HAMAP" id="MF_02241">
    <property type="entry name" value="PIP_synthase"/>
    <property type="match status" value="1"/>
</dbReference>
<feature type="transmembrane region" description="Helical" evidence="17">
    <location>
        <begin position="12"/>
        <end position="36"/>
    </location>
</feature>
<feature type="binding site" evidence="17">
    <location>
        <position position="82"/>
    </location>
    <ligand>
        <name>Mg(2+)</name>
        <dbReference type="ChEBI" id="CHEBI:18420"/>
        <label>2</label>
    </ligand>
</feature>
<dbReference type="Gene3D" id="1.20.120.1760">
    <property type="match status" value="1"/>
</dbReference>
<keyword evidence="17" id="KW-1208">Phospholipid metabolism</keyword>
<dbReference type="PROSITE" id="PS00379">
    <property type="entry name" value="CDP_ALCOHOL_P_TRANSF"/>
    <property type="match status" value="1"/>
</dbReference>
<evidence type="ECO:0000256" key="18">
    <source>
        <dbReference type="RuleBase" id="RU003750"/>
    </source>
</evidence>
<dbReference type="GO" id="GO:0000287">
    <property type="term" value="F:magnesium ion binding"/>
    <property type="evidence" value="ECO:0007669"/>
    <property type="project" value="UniProtKB-UniRule"/>
</dbReference>
<accession>A0AAU7E1G7</accession>
<evidence type="ECO:0000256" key="11">
    <source>
        <dbReference type="ARBA" id="ARBA00022989"/>
    </source>
</evidence>
<feature type="binding site" evidence="17">
    <location>
        <position position="57"/>
    </location>
    <ligand>
        <name>Mg(2+)</name>
        <dbReference type="ChEBI" id="CHEBI:18420"/>
        <label>2</label>
    </ligand>
</feature>
<feature type="transmembrane region" description="Helical" evidence="17">
    <location>
        <begin position="80"/>
        <end position="99"/>
    </location>
</feature>
<keyword evidence="8 17" id="KW-0812">Transmembrane</keyword>
<comment type="function">
    <text evidence="17">Catalyzes the conjugation of the 1'-hydroxyl group of D-myo-inositol-3-phosphate (also named L-myo-inositol-1-phosphate) with a lipid tail of cytidine diphosphate diacylglycerol (CDP-DAG), forming phosphatidylinositol phosphate (PIP) and CMP. PIP is a precursor of phosphatidylinositol (PI) which is an essential lipid required for cell wall formation.</text>
</comment>
<feature type="binding site" evidence="17">
    <location>
        <position position="57"/>
    </location>
    <ligand>
        <name>Mg(2+)</name>
        <dbReference type="ChEBI" id="CHEBI:18420"/>
        <label>1</label>
    </ligand>
</feature>
<comment type="cofactor">
    <cofactor evidence="17">
        <name>Mg(2+)</name>
        <dbReference type="ChEBI" id="CHEBI:18420"/>
    </cofactor>
    <text evidence="17">Contains a di-nuclear catalytic Mg(2+) center.</text>
</comment>
<gene>
    <name evidence="19" type="ORF">V5R04_07460</name>
</gene>
<keyword evidence="17" id="KW-0594">Phospholipid biosynthesis</keyword>
<protein>
    <recommendedName>
        <fullName evidence="14 17">Phosphatidylinositol phosphate synthase</fullName>
        <shortName evidence="17">PIP synthase</shortName>
        <ecNumber evidence="17">2.7.8.-</ecNumber>
    </recommendedName>
    <alternativeName>
        <fullName evidence="15 17">CDP-diacylglycerol--D-myo-inositol-3-phosphate 3-phosphatidyltransferase</fullName>
    </alternativeName>
</protein>
<keyword evidence="10 17" id="KW-0460">Magnesium</keyword>
<evidence type="ECO:0000256" key="12">
    <source>
        <dbReference type="ARBA" id="ARBA00023136"/>
    </source>
</evidence>
<dbReference type="AlphaFoldDB" id="A0AAU7E1G7"/>
<sequence length="205" mass="21559">MAKIFGPIAKILLKLGISADVVTIVGTIGVIVAALWAFPTNHLAAGSLIIGFFVFADSLDGTMARLSGQSGPWGAFLDSTLDRLADAAIFVGLAWYFLAHGQERWATLGVIASVSCLVFGMLVSYARARAEGLGMTANVGIAERPERLLISLLAACVAGFTSNDGVLMFALMFLALASIITLVQRIAVVRQQGMALQEVQEGEGN</sequence>
<dbReference type="InterPro" id="IPR044268">
    <property type="entry name" value="PIP_synthase_PgsA1"/>
</dbReference>
<evidence type="ECO:0000256" key="13">
    <source>
        <dbReference type="ARBA" id="ARBA00023935"/>
    </source>
</evidence>
<feature type="binding site" evidence="17">
    <location>
        <position position="61"/>
    </location>
    <ligand>
        <name>a CDP-1,2-diacyl-sn-glycerol</name>
        <dbReference type="ChEBI" id="CHEBI:58332"/>
    </ligand>
</feature>
<dbReference type="InterPro" id="IPR000462">
    <property type="entry name" value="CDP-OH_P_trans"/>
</dbReference>
<dbReference type="GO" id="GO:0016780">
    <property type="term" value="F:phosphotransferase activity, for other substituted phosphate groups"/>
    <property type="evidence" value="ECO:0007669"/>
    <property type="project" value="UniProtKB-UniRule"/>
</dbReference>
<keyword evidence="9 17" id="KW-0479">Metal-binding</keyword>
<feature type="transmembrane region" description="Helical" evidence="17">
    <location>
        <begin position="169"/>
        <end position="188"/>
    </location>
</feature>
<keyword evidence="17" id="KW-0443">Lipid metabolism</keyword>
<feature type="binding site" evidence="17">
    <location>
        <position position="78"/>
    </location>
    <ligand>
        <name>Mg(2+)</name>
        <dbReference type="ChEBI" id="CHEBI:18420"/>
        <label>2</label>
    </ligand>
</feature>
<feature type="transmembrane region" description="Helical" evidence="17">
    <location>
        <begin position="105"/>
        <end position="126"/>
    </location>
</feature>
<comment type="similarity">
    <text evidence="4 17 18">Belongs to the CDP-alcohol phosphatidyltransferase class-I family.</text>
</comment>
<evidence type="ECO:0000256" key="4">
    <source>
        <dbReference type="ARBA" id="ARBA00010441"/>
    </source>
</evidence>
<feature type="binding site" evidence="17">
    <location>
        <begin position="20"/>
        <end position="23"/>
    </location>
    <ligand>
        <name>a CDP-1,2-diacyl-sn-glycerol</name>
        <dbReference type="ChEBI" id="CHEBI:58332"/>
    </ligand>
</feature>
<comment type="subunit">
    <text evidence="5 17">Homodimer.</text>
</comment>
<feature type="binding site" evidence="17">
    <location>
        <position position="78"/>
    </location>
    <ligand>
        <name>Mg(2+)</name>
        <dbReference type="ChEBI" id="CHEBI:18420"/>
        <label>1</label>
    </ligand>
</feature>
<comment type="subcellular location">
    <subcellularLocation>
        <location evidence="1 17">Cell membrane</location>
        <topology evidence="1 17">Multi-pass membrane protein</topology>
    </subcellularLocation>
</comment>
<proteinExistence type="inferred from homology"/>
<keyword evidence="12 17" id="KW-0472">Membrane</keyword>
<evidence type="ECO:0000256" key="9">
    <source>
        <dbReference type="ARBA" id="ARBA00022723"/>
    </source>
</evidence>
<comment type="caution">
    <text evidence="17">Lacks conserved residue(s) required for the propagation of feature annotation.</text>
</comment>
<evidence type="ECO:0000256" key="7">
    <source>
        <dbReference type="ARBA" id="ARBA00022679"/>
    </source>
</evidence>
<name>A0AAU7E1G7_9MICO</name>
<dbReference type="GO" id="GO:0008654">
    <property type="term" value="P:phospholipid biosynthetic process"/>
    <property type="evidence" value="ECO:0007669"/>
    <property type="project" value="UniProtKB-UniRule"/>
</dbReference>
<feature type="binding site" evidence="17">
    <location>
        <position position="60"/>
    </location>
    <ligand>
        <name>Mg(2+)</name>
        <dbReference type="ChEBI" id="CHEBI:18420"/>
        <label>1</label>
    </ligand>
</feature>
<dbReference type="InterPro" id="IPR043130">
    <property type="entry name" value="CDP-OH_PTrfase_TM_dom"/>
</dbReference>